<name>A0A5S5C538_9BACL</name>
<dbReference type="AlphaFoldDB" id="A0A5S5C538"/>
<sequence>MNHPVVSQLIMARGWSLDIAELCPADLADVQLDAFPNTIRWQLGHILVVAERMLFSFAPHSSSLPFAFTGWFDSGTKPSDWRTRPPMMEELIALSRRQCERFLAIAPQQFDVRLDPPHFGFASYGECGGFVVVHESFHAGKMDEMLRVIKQNR</sequence>
<dbReference type="Gene3D" id="1.20.120.450">
    <property type="entry name" value="dinb family like domain"/>
    <property type="match status" value="1"/>
</dbReference>
<protein>
    <submittedName>
        <fullName evidence="2">DinB family protein</fullName>
    </submittedName>
</protein>
<dbReference type="Proteomes" id="UP000323257">
    <property type="component" value="Unassembled WGS sequence"/>
</dbReference>
<feature type="domain" description="DinB-like" evidence="1">
    <location>
        <begin position="16"/>
        <end position="140"/>
    </location>
</feature>
<dbReference type="InterPro" id="IPR034660">
    <property type="entry name" value="DinB/YfiT-like"/>
</dbReference>
<dbReference type="Pfam" id="PF12867">
    <property type="entry name" value="DinB_2"/>
    <property type="match status" value="1"/>
</dbReference>
<dbReference type="InterPro" id="IPR024775">
    <property type="entry name" value="DinB-like"/>
</dbReference>
<dbReference type="EMBL" id="VNHS01000007">
    <property type="protein sequence ID" value="TYP73083.1"/>
    <property type="molecule type" value="Genomic_DNA"/>
</dbReference>
<accession>A0A5S5C538</accession>
<reference evidence="2 3" key="1">
    <citation type="submission" date="2019-07" db="EMBL/GenBank/DDBJ databases">
        <title>Genomic Encyclopedia of Type Strains, Phase III (KMG-III): the genomes of soil and plant-associated and newly described type strains.</title>
        <authorList>
            <person name="Whitman W."/>
        </authorList>
    </citation>
    <scope>NUCLEOTIDE SEQUENCE [LARGE SCALE GENOMIC DNA]</scope>
    <source>
        <strain evidence="2 3">BL24</strain>
    </source>
</reference>
<dbReference type="RefSeq" id="WP_148930655.1">
    <property type="nucleotide sequence ID" value="NZ_VNHS01000007.1"/>
</dbReference>
<comment type="caution">
    <text evidence="2">The sequence shown here is derived from an EMBL/GenBank/DDBJ whole genome shotgun (WGS) entry which is preliminary data.</text>
</comment>
<proteinExistence type="predicted"/>
<evidence type="ECO:0000313" key="3">
    <source>
        <dbReference type="Proteomes" id="UP000323257"/>
    </source>
</evidence>
<keyword evidence="3" id="KW-1185">Reference proteome</keyword>
<dbReference type="SUPFAM" id="SSF109854">
    <property type="entry name" value="DinB/YfiT-like putative metalloenzymes"/>
    <property type="match status" value="1"/>
</dbReference>
<evidence type="ECO:0000313" key="2">
    <source>
        <dbReference type="EMBL" id="TYP73083.1"/>
    </source>
</evidence>
<dbReference type="OrthoDB" id="4295522at2"/>
<gene>
    <name evidence="2" type="ORF">BCM02_10767</name>
</gene>
<organism evidence="2 3">
    <name type="scientific">Paenibacillus methanolicus</name>
    <dbReference type="NCBI Taxonomy" id="582686"/>
    <lineage>
        <taxon>Bacteria</taxon>
        <taxon>Bacillati</taxon>
        <taxon>Bacillota</taxon>
        <taxon>Bacilli</taxon>
        <taxon>Bacillales</taxon>
        <taxon>Paenibacillaceae</taxon>
        <taxon>Paenibacillus</taxon>
    </lineage>
</organism>
<evidence type="ECO:0000259" key="1">
    <source>
        <dbReference type="Pfam" id="PF12867"/>
    </source>
</evidence>